<dbReference type="HOGENOM" id="CLU_000604_1_22_9"/>
<dbReference type="SMART" id="SM00382">
    <property type="entry name" value="AAA"/>
    <property type="match status" value="1"/>
</dbReference>
<evidence type="ECO:0000313" key="5">
    <source>
        <dbReference type="Proteomes" id="UP000008544"/>
    </source>
</evidence>
<reference evidence="4 5" key="2">
    <citation type="journal article" date="2008" name="Science">
        <title>Environmental genomics reveals a single-species ecosystem deep within Earth.</title>
        <authorList>
            <person name="Chivian D."/>
            <person name="Brodie E.L."/>
            <person name="Alm E.J."/>
            <person name="Culley D.E."/>
            <person name="Dehal P.S."/>
            <person name="Desantis T.Z."/>
            <person name="Gihring T.M."/>
            <person name="Lapidus A."/>
            <person name="Lin L.H."/>
            <person name="Lowry S.R."/>
            <person name="Moser D.P."/>
            <person name="Richardson P.M."/>
            <person name="Southam G."/>
            <person name="Wanger G."/>
            <person name="Pratt L.M."/>
            <person name="Andersen G.L."/>
            <person name="Hazen T.C."/>
            <person name="Brockman F.J."/>
            <person name="Arkin A.P."/>
            <person name="Onstott T.C."/>
        </authorList>
    </citation>
    <scope>NUCLEOTIDE SEQUENCE [LARGE SCALE GENOMIC DNA]</scope>
    <source>
        <strain evidence="4 5">MP104C</strain>
    </source>
</reference>
<dbReference type="InterPro" id="IPR017871">
    <property type="entry name" value="ABC_transporter-like_CS"/>
</dbReference>
<accession>B1I233</accession>
<keyword evidence="5" id="KW-1185">Reference proteome</keyword>
<dbReference type="RefSeq" id="WP_012301663.1">
    <property type="nucleotide sequence ID" value="NC_010424.1"/>
</dbReference>
<protein>
    <submittedName>
        <fullName evidence="4">ABC transporter related</fullName>
    </submittedName>
</protein>
<dbReference type="PANTHER" id="PTHR43119:SF1">
    <property type="entry name" value="ABC TRANSPORTER DOMAIN-CONTAINING PROTEIN"/>
    <property type="match status" value="1"/>
</dbReference>
<keyword evidence="2" id="KW-0067">ATP-binding</keyword>
<dbReference type="PANTHER" id="PTHR43119">
    <property type="entry name" value="ABC TRANSPORT PROTEIN ATP-BINDING COMPONENT-RELATED"/>
    <property type="match status" value="1"/>
</dbReference>
<keyword evidence="1" id="KW-0547">Nucleotide-binding</keyword>
<gene>
    <name evidence="4" type="ordered locus">Daud_0533</name>
</gene>
<dbReference type="InterPro" id="IPR003593">
    <property type="entry name" value="AAA+_ATPase"/>
</dbReference>
<dbReference type="InterPro" id="IPR027417">
    <property type="entry name" value="P-loop_NTPase"/>
</dbReference>
<dbReference type="GO" id="GO:0005524">
    <property type="term" value="F:ATP binding"/>
    <property type="evidence" value="ECO:0007669"/>
    <property type="project" value="UniProtKB-KW"/>
</dbReference>
<dbReference type="PROSITE" id="PS00211">
    <property type="entry name" value="ABC_TRANSPORTER_1"/>
    <property type="match status" value="1"/>
</dbReference>
<dbReference type="EMBL" id="CP000860">
    <property type="protein sequence ID" value="ACA59074.1"/>
    <property type="molecule type" value="Genomic_DNA"/>
</dbReference>
<dbReference type="SUPFAM" id="SSF52540">
    <property type="entry name" value="P-loop containing nucleoside triphosphate hydrolases"/>
    <property type="match status" value="1"/>
</dbReference>
<proteinExistence type="predicted"/>
<dbReference type="Gene3D" id="3.40.50.300">
    <property type="entry name" value="P-loop containing nucleotide triphosphate hydrolases"/>
    <property type="match status" value="1"/>
</dbReference>
<organism evidence="4 5">
    <name type="scientific">Desulforudis audaxviator (strain MP104C)</name>
    <dbReference type="NCBI Taxonomy" id="477974"/>
    <lineage>
        <taxon>Bacteria</taxon>
        <taxon>Bacillati</taxon>
        <taxon>Bacillota</taxon>
        <taxon>Clostridia</taxon>
        <taxon>Thermoanaerobacterales</taxon>
        <taxon>Candidatus Desulforudaceae</taxon>
        <taxon>Candidatus Desulforudis</taxon>
    </lineage>
</organism>
<dbReference type="InterPro" id="IPR003439">
    <property type="entry name" value="ABC_transporter-like_ATP-bd"/>
</dbReference>
<name>B1I233_DESAP</name>
<dbReference type="STRING" id="477974.Daud_0533"/>
<dbReference type="Pfam" id="PF00005">
    <property type="entry name" value="ABC_tran"/>
    <property type="match status" value="1"/>
</dbReference>
<dbReference type="KEGG" id="dau:Daud_0533"/>
<feature type="domain" description="ABC transporter" evidence="3">
    <location>
        <begin position="5"/>
        <end position="226"/>
    </location>
</feature>
<evidence type="ECO:0000313" key="4">
    <source>
        <dbReference type="EMBL" id="ACA59074.1"/>
    </source>
</evidence>
<reference evidence="5" key="1">
    <citation type="submission" date="2007-10" db="EMBL/GenBank/DDBJ databases">
        <title>Complete sequence of chromosome of Desulforudis audaxviator MP104C.</title>
        <authorList>
            <person name="Copeland A."/>
            <person name="Lucas S."/>
            <person name="Lapidus A."/>
            <person name="Barry K."/>
            <person name="Glavina del Rio T."/>
            <person name="Dalin E."/>
            <person name="Tice H."/>
            <person name="Bruce D."/>
            <person name="Pitluck S."/>
            <person name="Lowry S.R."/>
            <person name="Larimer F."/>
            <person name="Land M.L."/>
            <person name="Hauser L."/>
            <person name="Kyrpides N."/>
            <person name="Ivanova N.N."/>
            <person name="Richardson P."/>
        </authorList>
    </citation>
    <scope>NUCLEOTIDE SEQUENCE [LARGE SCALE GENOMIC DNA]</scope>
    <source>
        <strain evidence="5">MP104C</strain>
    </source>
</reference>
<evidence type="ECO:0000256" key="1">
    <source>
        <dbReference type="ARBA" id="ARBA00022741"/>
    </source>
</evidence>
<dbReference type="OrthoDB" id="9785080at2"/>
<sequence>MSFWFEFIGLSFTVGAEARNVSCSGAVDRGGVMLVRGPSGVGKSTLLRVLARLQPGTGGDVRLGGRQWLTFAPTEWRTAVCYVAQQPALFEGTVMDNLRRPFQLAAVRKRATYNGALVEQGMVMLGLAPALLEQDARLLSGGEAARVAVLRVMLTRPSVLLLDEPTAALDRVSAAGFCELIRNWLADEPDRAAMIITHDELVENFFPDPVLLELNAAGGHARRRGE</sequence>
<dbReference type="PROSITE" id="PS50893">
    <property type="entry name" value="ABC_TRANSPORTER_2"/>
    <property type="match status" value="1"/>
</dbReference>
<dbReference type="GO" id="GO:0016887">
    <property type="term" value="F:ATP hydrolysis activity"/>
    <property type="evidence" value="ECO:0007669"/>
    <property type="project" value="InterPro"/>
</dbReference>
<evidence type="ECO:0000259" key="3">
    <source>
        <dbReference type="PROSITE" id="PS50893"/>
    </source>
</evidence>
<dbReference type="AlphaFoldDB" id="B1I233"/>
<dbReference type="Proteomes" id="UP000008544">
    <property type="component" value="Chromosome"/>
</dbReference>
<evidence type="ECO:0000256" key="2">
    <source>
        <dbReference type="ARBA" id="ARBA00022840"/>
    </source>
</evidence>
<dbReference type="eggNOG" id="COG4619">
    <property type="taxonomic scope" value="Bacteria"/>
</dbReference>